<dbReference type="EMBL" id="CAJNOJ010000504">
    <property type="protein sequence ID" value="CAF1470371.1"/>
    <property type="molecule type" value="Genomic_DNA"/>
</dbReference>
<accession>A0A815R0J5</accession>
<name>A0A815R0J5_ADIRI</name>
<evidence type="ECO:0000256" key="1">
    <source>
        <dbReference type="SAM" id="MobiDB-lite"/>
    </source>
</evidence>
<feature type="region of interest" description="Disordered" evidence="1">
    <location>
        <begin position="957"/>
        <end position="1023"/>
    </location>
</feature>
<evidence type="ECO:0000313" key="5">
    <source>
        <dbReference type="Proteomes" id="UP000663852"/>
    </source>
</evidence>
<evidence type="ECO:0000313" key="4">
    <source>
        <dbReference type="Proteomes" id="UP000663828"/>
    </source>
</evidence>
<feature type="compositionally biased region" description="Polar residues" evidence="1">
    <location>
        <begin position="957"/>
        <end position="980"/>
    </location>
</feature>
<proteinExistence type="predicted"/>
<dbReference type="OrthoDB" id="10010938at2759"/>
<evidence type="ECO:0000313" key="2">
    <source>
        <dbReference type="EMBL" id="CAF0877778.1"/>
    </source>
</evidence>
<reference evidence="3" key="1">
    <citation type="submission" date="2021-02" db="EMBL/GenBank/DDBJ databases">
        <authorList>
            <person name="Nowell W R."/>
        </authorList>
    </citation>
    <scope>NUCLEOTIDE SEQUENCE</scope>
</reference>
<dbReference type="AlphaFoldDB" id="A0A815R0J5"/>
<dbReference type="Proteomes" id="UP000663852">
    <property type="component" value="Unassembled WGS sequence"/>
</dbReference>
<protein>
    <submittedName>
        <fullName evidence="3">Uncharacterized protein</fullName>
    </submittedName>
</protein>
<comment type="caution">
    <text evidence="3">The sequence shown here is derived from an EMBL/GenBank/DDBJ whole genome shotgun (WGS) entry which is preliminary data.</text>
</comment>
<keyword evidence="4" id="KW-1185">Reference proteome</keyword>
<sequence>MSKRSSINDDKVTSEMILKNINEASEMNVDMSKILNSEQMQLLTTYKDTYNFDCALSFFLSLAIMSHFTQGSYYTYYASSDHLPVQLYLWLLGPSGSGKTYAFKQLEKAITKTEKMFPSTYMKPVMVNGSLTESPLSSIVSHTSQVGLRQHLASNSKILLNDDADSIAETYGLYNVNDSGKEHERNIILCGYDGFSKWSKTTGTTFIEIENKRLSIAFAITGGKLSKNMKNWTNATGFDGTHNRFLYMSIPKSPYIRPQDFQINVNSRNNPTLAHLAVIIHLFGTVRFVFEMSQAERTKFCDASFDKSSMSQIETEQSQQNASGMFTLWNLIIDFKETQDQIPNQQQQIVDFYGKVNTTFPRLACLLQLYINAMVILERVKDFVVYAEGDNQDLIINEDFVRNVDMIIKADYHRYDKTYLPRTEVSREVTNPMVLVEKETILSAWGWYEHHLNIITKLFTIDYDFTPKPTIAPPTISFKQKTLKQLIMDLDFNIFPLSSISVKHPVTEKTGIMKNRPALGEKALQELINDNLLKFNYFLIDTRGRNVKSYMKAPVPLDDDPTRDIFMKNLLKHDIDYDEYCSIYKSSSIPPQNNFSNLTLEIFEHSGCFVNEYPKYRDQLNVVIKKHIERCVIQEAVQGNFVILNTNQFTQQFHTIENLVCGTQSNQARSKRQPLNIINQANKPTVQFRHTTASIVSDPRAADEKSQQIQNNISTDISRDPENAAIIEETFTADADPLFDDTCNSIMSTCGKPSDDKDESSNISTQEIVTKATNKYEQTSEQAVKKAMHSIMIGKSVIYSKTDLTMMCNKQNVRQAAMERLVDAKLLKYGDNLWIEPNRTKKTTKKNSKPIFRPGWLKMCPASNSDVSKFDFIRTLQEHVNLSYDEYLKSFYPHEKENVFTNNNWRLSDEVIKIFQSNAFYKEHIRYDIQRFRPCDLENNLLNAENQSEPPVALISCSNNSQETSPNGNPTEMSQQQRIDGSSEEEDMSYTCPLSTSVKRKIGSHTNFQENLKRIQPRRMKKN</sequence>
<dbReference type="EMBL" id="CAJNOR010000315">
    <property type="protein sequence ID" value="CAF0877778.1"/>
    <property type="molecule type" value="Genomic_DNA"/>
</dbReference>
<dbReference type="Proteomes" id="UP000663828">
    <property type="component" value="Unassembled WGS sequence"/>
</dbReference>
<organism evidence="3 5">
    <name type="scientific">Adineta ricciae</name>
    <name type="common">Rotifer</name>
    <dbReference type="NCBI Taxonomy" id="249248"/>
    <lineage>
        <taxon>Eukaryota</taxon>
        <taxon>Metazoa</taxon>
        <taxon>Spiralia</taxon>
        <taxon>Gnathifera</taxon>
        <taxon>Rotifera</taxon>
        <taxon>Eurotatoria</taxon>
        <taxon>Bdelloidea</taxon>
        <taxon>Adinetida</taxon>
        <taxon>Adinetidae</taxon>
        <taxon>Adineta</taxon>
    </lineage>
</organism>
<evidence type="ECO:0000313" key="3">
    <source>
        <dbReference type="EMBL" id="CAF1470371.1"/>
    </source>
</evidence>
<gene>
    <name evidence="3" type="ORF">EDS130_LOCUS40753</name>
    <name evidence="2" type="ORF">XAT740_LOCUS6835</name>
</gene>